<reference evidence="1 2" key="1">
    <citation type="submission" date="2024-03" db="EMBL/GenBank/DDBJ databases">
        <title>Bacilli Hybrid Assemblies.</title>
        <authorList>
            <person name="Kovac J."/>
        </authorList>
    </citation>
    <scope>NUCLEOTIDE SEQUENCE [LARGE SCALE GENOMIC DNA]</scope>
    <source>
        <strain evidence="1 2">FSL R7-0666</strain>
    </source>
</reference>
<dbReference type="RefSeq" id="WP_343131946.1">
    <property type="nucleotide sequence ID" value="NZ_JBCITK010000001.1"/>
</dbReference>
<dbReference type="EMBL" id="JBCITK010000001">
    <property type="protein sequence ID" value="MEN0645374.1"/>
    <property type="molecule type" value="Genomic_DNA"/>
</dbReference>
<evidence type="ECO:0000313" key="1">
    <source>
        <dbReference type="EMBL" id="MEN0645374.1"/>
    </source>
</evidence>
<sequence length="155" mass="17834">MFRRKSTLIIFLMIIVLAVIYTVSSRNEASKQKQAEINLSEELEEEKKPVDEEQFFSEMDNEYYSVYVKKENGEGSSFVPLTLNPGFDYSMGYSVSMSFDDNGEVVSGEKIIVIDDLTISDENKEQIKQITGNEKYEEAILEIEKEISEIEKKND</sequence>
<protein>
    <recommendedName>
        <fullName evidence="3">DUF1310 family protein</fullName>
    </recommendedName>
</protein>
<keyword evidence="2" id="KW-1185">Reference proteome</keyword>
<accession>A0ABU9VN87</accession>
<dbReference type="Proteomes" id="UP001418796">
    <property type="component" value="Unassembled WGS sequence"/>
</dbReference>
<evidence type="ECO:0000313" key="2">
    <source>
        <dbReference type="Proteomes" id="UP001418796"/>
    </source>
</evidence>
<organism evidence="1 2">
    <name type="scientific">Alkalicoccobacillus gibsonii</name>
    <dbReference type="NCBI Taxonomy" id="79881"/>
    <lineage>
        <taxon>Bacteria</taxon>
        <taxon>Bacillati</taxon>
        <taxon>Bacillota</taxon>
        <taxon>Bacilli</taxon>
        <taxon>Bacillales</taxon>
        <taxon>Bacillaceae</taxon>
        <taxon>Alkalicoccobacillus</taxon>
    </lineage>
</organism>
<evidence type="ECO:0008006" key="3">
    <source>
        <dbReference type="Google" id="ProtNLM"/>
    </source>
</evidence>
<comment type="caution">
    <text evidence="1">The sequence shown here is derived from an EMBL/GenBank/DDBJ whole genome shotgun (WGS) entry which is preliminary data.</text>
</comment>
<gene>
    <name evidence="1" type="ORF">MKY91_19600</name>
</gene>
<name>A0ABU9VN87_9BACI</name>
<proteinExistence type="predicted"/>